<protein>
    <submittedName>
        <fullName evidence="2">Uncharacterized protein</fullName>
    </submittedName>
</protein>
<evidence type="ECO:0000256" key="1">
    <source>
        <dbReference type="SAM" id="Coils"/>
    </source>
</evidence>
<evidence type="ECO:0000313" key="3">
    <source>
        <dbReference type="Proteomes" id="UP001221757"/>
    </source>
</evidence>
<feature type="coiled-coil region" evidence="1">
    <location>
        <begin position="249"/>
        <end position="310"/>
    </location>
</feature>
<comment type="caution">
    <text evidence="2">The sequence shown here is derived from an EMBL/GenBank/DDBJ whole genome shotgun (WGS) entry which is preliminary data.</text>
</comment>
<dbReference type="AlphaFoldDB" id="A0AAD7DS15"/>
<sequence>MLALRLRSFLRPPPRLLPCYSVSRSLHWRIPRALPALQKTKTRLYSDVAEARLREQGIPLANSAPTTAALLAYADGNWHAPSVIPAGWSSDWKSWTHLLTLFAYSSYFLRLPQIEMLVNVKHGIPGEVRPLMFHHARDALVFQVDVPDTGGAQVHYLDCARFELWTYAREDVDTIEELCLLIGAASTPEGVPLVRVDPDPDGEAAIKRILARDESVVAALEREFLGYAPRVTTPEEELVSADEQDRVLREKLADGIRRTRANIQEAEEELAEYAQELAEELETGVPSEQLEEDQRAHVEMRAAVEEAKTKAAEWELLWESKYGKWVEE</sequence>
<keyword evidence="1" id="KW-0175">Coiled coil</keyword>
<name>A0AAD7DS15_MYCRO</name>
<dbReference type="EMBL" id="JARKIE010000027">
    <property type="protein sequence ID" value="KAJ7698035.1"/>
    <property type="molecule type" value="Genomic_DNA"/>
</dbReference>
<organism evidence="2 3">
    <name type="scientific">Mycena rosella</name>
    <name type="common">Pink bonnet</name>
    <name type="synonym">Agaricus rosellus</name>
    <dbReference type="NCBI Taxonomy" id="1033263"/>
    <lineage>
        <taxon>Eukaryota</taxon>
        <taxon>Fungi</taxon>
        <taxon>Dikarya</taxon>
        <taxon>Basidiomycota</taxon>
        <taxon>Agaricomycotina</taxon>
        <taxon>Agaricomycetes</taxon>
        <taxon>Agaricomycetidae</taxon>
        <taxon>Agaricales</taxon>
        <taxon>Marasmiineae</taxon>
        <taxon>Mycenaceae</taxon>
        <taxon>Mycena</taxon>
    </lineage>
</organism>
<gene>
    <name evidence="2" type="ORF">B0H17DRAFT_1197026</name>
</gene>
<reference evidence="2" key="1">
    <citation type="submission" date="2023-03" db="EMBL/GenBank/DDBJ databases">
        <title>Massive genome expansion in bonnet fungi (Mycena s.s.) driven by repeated elements and novel gene families across ecological guilds.</title>
        <authorList>
            <consortium name="Lawrence Berkeley National Laboratory"/>
            <person name="Harder C.B."/>
            <person name="Miyauchi S."/>
            <person name="Viragh M."/>
            <person name="Kuo A."/>
            <person name="Thoen E."/>
            <person name="Andreopoulos B."/>
            <person name="Lu D."/>
            <person name="Skrede I."/>
            <person name="Drula E."/>
            <person name="Henrissat B."/>
            <person name="Morin E."/>
            <person name="Kohler A."/>
            <person name="Barry K."/>
            <person name="LaButti K."/>
            <person name="Morin E."/>
            <person name="Salamov A."/>
            <person name="Lipzen A."/>
            <person name="Mereny Z."/>
            <person name="Hegedus B."/>
            <person name="Baldrian P."/>
            <person name="Stursova M."/>
            <person name="Weitz H."/>
            <person name="Taylor A."/>
            <person name="Grigoriev I.V."/>
            <person name="Nagy L.G."/>
            <person name="Martin F."/>
            <person name="Kauserud H."/>
        </authorList>
    </citation>
    <scope>NUCLEOTIDE SEQUENCE</scope>
    <source>
        <strain evidence="2">CBHHK067</strain>
    </source>
</reference>
<evidence type="ECO:0000313" key="2">
    <source>
        <dbReference type="EMBL" id="KAJ7698035.1"/>
    </source>
</evidence>
<accession>A0AAD7DS15</accession>
<dbReference type="Proteomes" id="UP001221757">
    <property type="component" value="Unassembled WGS sequence"/>
</dbReference>
<keyword evidence="3" id="KW-1185">Reference proteome</keyword>
<proteinExistence type="predicted"/>